<dbReference type="GO" id="GO:0030395">
    <property type="term" value="F:lactose binding"/>
    <property type="evidence" value="ECO:0007669"/>
    <property type="project" value="TreeGrafter"/>
</dbReference>
<dbReference type="InterPro" id="IPR036259">
    <property type="entry name" value="MFS_trans_sf"/>
</dbReference>
<dbReference type="OrthoDB" id="1653456at2"/>
<feature type="transmembrane region" description="Helical" evidence="8">
    <location>
        <begin position="21"/>
        <end position="39"/>
    </location>
</feature>
<feature type="transmembrane region" description="Helical" evidence="8">
    <location>
        <begin position="303"/>
        <end position="325"/>
    </location>
</feature>
<reference evidence="10 11" key="1">
    <citation type="submission" date="2019-12" db="EMBL/GenBank/DDBJ databases">
        <title>Defluviitalea raffinosedens, isolated from a biogas fermenter, genome sequencing and characterization.</title>
        <authorList>
            <person name="Rettenmaier R."/>
            <person name="Schneider M."/>
            <person name="Neuhaus K."/>
            <person name="Liebl W."/>
            <person name="Zverlov V."/>
        </authorList>
    </citation>
    <scope>NUCLEOTIDE SEQUENCE [LARGE SCALE GENOMIC DNA]</scope>
    <source>
        <strain evidence="10 11">249c-K6</strain>
    </source>
</reference>
<feature type="transmembrane region" description="Helical" evidence="8">
    <location>
        <begin position="166"/>
        <end position="185"/>
    </location>
</feature>
<evidence type="ECO:0000256" key="2">
    <source>
        <dbReference type="ARBA" id="ARBA00022448"/>
    </source>
</evidence>
<keyword evidence="6 8" id="KW-1133">Transmembrane helix</keyword>
<keyword evidence="11" id="KW-1185">Reference proteome</keyword>
<evidence type="ECO:0000256" key="1">
    <source>
        <dbReference type="ARBA" id="ARBA00004429"/>
    </source>
</evidence>
<name>A0A7C8HH93_9FIRM</name>
<evidence type="ECO:0000256" key="8">
    <source>
        <dbReference type="SAM" id="Phobius"/>
    </source>
</evidence>
<dbReference type="RefSeq" id="WP_158739766.1">
    <property type="nucleotide sequence ID" value="NZ_WSLF01000003.1"/>
</dbReference>
<feature type="transmembrane region" description="Helical" evidence="8">
    <location>
        <begin position="277"/>
        <end position="297"/>
    </location>
</feature>
<feature type="domain" description="Major facilitator superfamily associated" evidence="9">
    <location>
        <begin position="14"/>
        <end position="364"/>
    </location>
</feature>
<evidence type="ECO:0000256" key="5">
    <source>
        <dbReference type="ARBA" id="ARBA00022692"/>
    </source>
</evidence>
<proteinExistence type="predicted"/>
<evidence type="ECO:0000256" key="3">
    <source>
        <dbReference type="ARBA" id="ARBA00022475"/>
    </source>
</evidence>
<dbReference type="PANTHER" id="PTHR23522:SF10">
    <property type="entry name" value="3-PHENYLPROPIONIC ACID TRANSPORTER-RELATED"/>
    <property type="match status" value="1"/>
</dbReference>
<evidence type="ECO:0000313" key="11">
    <source>
        <dbReference type="Proteomes" id="UP000483018"/>
    </source>
</evidence>
<keyword evidence="7 8" id="KW-0472">Membrane</keyword>
<feature type="transmembrane region" description="Helical" evidence="8">
    <location>
        <begin position="248"/>
        <end position="265"/>
    </location>
</feature>
<evidence type="ECO:0000313" key="10">
    <source>
        <dbReference type="EMBL" id="KAE9635518.1"/>
    </source>
</evidence>
<comment type="subcellular location">
    <subcellularLocation>
        <location evidence="1">Cell inner membrane</location>
        <topology evidence="1">Multi-pass membrane protein</topology>
    </subcellularLocation>
</comment>
<dbReference type="GO" id="GO:0015528">
    <property type="term" value="F:lactose:proton symporter activity"/>
    <property type="evidence" value="ECO:0007669"/>
    <property type="project" value="TreeGrafter"/>
</dbReference>
<sequence length="395" mass="43663">MDNEHSKLPETIYSMIQATYWMGYCLVGSFMSVFLLYFGYSNSEIGLIASTGSILSVLFQLVSGRVLDKYPKIQLRKFTCCHILIFLMPAAFQLLGKKSGFLITVTMILVYSLANSLQPLLNSLCVQFEGTGLKINFGLARGLGSLTFAVMSFAMGKILLKKPPTILPKTYIAIFLCLIVWVLLFRYEPPRKQAKTLQRNEVSGIILLKKYKKFIVFLIGVICLMFGHSLINQYMIQIVTSLGADSDVMGKCFFMAAALELPAMFSFSKIKSKLSCGWWLCISSVFFTLKHLLIFLANSIVMLYTAQFMQIGGFALLAPAVVYYANECMEKEDQAKGQALVSASMTAAGIFASCIGGLLLDYTTVKGMLLVGTIVTAVGLILVFAFTDKACKIRS</sequence>
<evidence type="ECO:0000256" key="4">
    <source>
        <dbReference type="ARBA" id="ARBA00022519"/>
    </source>
</evidence>
<dbReference type="SUPFAM" id="SSF103473">
    <property type="entry name" value="MFS general substrate transporter"/>
    <property type="match status" value="1"/>
</dbReference>
<evidence type="ECO:0000259" key="9">
    <source>
        <dbReference type="Pfam" id="PF12832"/>
    </source>
</evidence>
<evidence type="ECO:0000256" key="7">
    <source>
        <dbReference type="ARBA" id="ARBA00023136"/>
    </source>
</evidence>
<comment type="caution">
    <text evidence="10">The sequence shown here is derived from an EMBL/GenBank/DDBJ whole genome shotgun (WGS) entry which is preliminary data.</text>
</comment>
<protein>
    <submittedName>
        <fullName evidence="10">MFS transporter</fullName>
    </submittedName>
</protein>
<feature type="transmembrane region" description="Helical" evidence="8">
    <location>
        <begin position="214"/>
        <end position="236"/>
    </location>
</feature>
<keyword evidence="4" id="KW-0997">Cell inner membrane</keyword>
<dbReference type="EMBL" id="WSLF01000003">
    <property type="protein sequence ID" value="KAE9635518.1"/>
    <property type="molecule type" value="Genomic_DNA"/>
</dbReference>
<feature type="transmembrane region" description="Helical" evidence="8">
    <location>
        <begin position="75"/>
        <end position="95"/>
    </location>
</feature>
<evidence type="ECO:0000256" key="6">
    <source>
        <dbReference type="ARBA" id="ARBA00022989"/>
    </source>
</evidence>
<feature type="transmembrane region" description="Helical" evidence="8">
    <location>
        <begin position="337"/>
        <end position="359"/>
    </location>
</feature>
<gene>
    <name evidence="10" type="ORF">GND95_05065</name>
</gene>
<feature type="transmembrane region" description="Helical" evidence="8">
    <location>
        <begin position="365"/>
        <end position="386"/>
    </location>
</feature>
<dbReference type="Gene3D" id="1.20.1250.20">
    <property type="entry name" value="MFS general substrate transporter like domains"/>
    <property type="match status" value="2"/>
</dbReference>
<feature type="transmembrane region" description="Helical" evidence="8">
    <location>
        <begin position="101"/>
        <end position="121"/>
    </location>
</feature>
<accession>A0A7C8HH93</accession>
<keyword evidence="3" id="KW-1003">Cell membrane</keyword>
<keyword evidence="2" id="KW-0813">Transport</keyword>
<dbReference type="InterPro" id="IPR024989">
    <property type="entry name" value="MFS_assoc_dom"/>
</dbReference>
<dbReference type="Proteomes" id="UP000483018">
    <property type="component" value="Unassembled WGS sequence"/>
</dbReference>
<keyword evidence="5 8" id="KW-0812">Transmembrane</keyword>
<feature type="transmembrane region" description="Helical" evidence="8">
    <location>
        <begin position="142"/>
        <end position="160"/>
    </location>
</feature>
<dbReference type="AlphaFoldDB" id="A0A7C8HH93"/>
<dbReference type="GO" id="GO:0005886">
    <property type="term" value="C:plasma membrane"/>
    <property type="evidence" value="ECO:0007669"/>
    <property type="project" value="UniProtKB-SubCell"/>
</dbReference>
<dbReference type="PANTHER" id="PTHR23522">
    <property type="entry name" value="BLL5896 PROTEIN"/>
    <property type="match status" value="1"/>
</dbReference>
<dbReference type="Pfam" id="PF12832">
    <property type="entry name" value="MFS_1_like"/>
    <property type="match status" value="1"/>
</dbReference>
<organism evidence="10 11">
    <name type="scientific">Defluviitalea raffinosedens</name>
    <dbReference type="NCBI Taxonomy" id="1450156"/>
    <lineage>
        <taxon>Bacteria</taxon>
        <taxon>Bacillati</taxon>
        <taxon>Bacillota</taxon>
        <taxon>Clostridia</taxon>
        <taxon>Lachnospirales</taxon>
        <taxon>Defluviitaleaceae</taxon>
        <taxon>Defluviitalea</taxon>
    </lineage>
</organism>
<feature type="transmembrane region" description="Helical" evidence="8">
    <location>
        <begin position="45"/>
        <end position="63"/>
    </location>
</feature>